<dbReference type="EMBL" id="KV453848">
    <property type="protein sequence ID" value="ODV87515.1"/>
    <property type="molecule type" value="Genomic_DNA"/>
</dbReference>
<accession>A0A1E4T700</accession>
<dbReference type="InterPro" id="IPR002347">
    <property type="entry name" value="SDR_fam"/>
</dbReference>
<dbReference type="GO" id="GO:0005975">
    <property type="term" value="P:carbohydrate metabolic process"/>
    <property type="evidence" value="ECO:0007669"/>
    <property type="project" value="UniProtKB-ARBA"/>
</dbReference>
<sequence>MSSVSKSSYILYDATPLPKPNPQLSDNVLDLFSLKGKVSVVTGTGLGIVKNIGYSVTEAYAQAGSDVALVDLEAPLKAASYFESTYGVRAKGYACDVTDKKAVKLLIDQIELDFGRIDVFVANAGVSIPSKKTHDQLDAHIDYDDDEVIWDETIDINLRGVFYCCKFVGQVFKKNGNKGSIIITASMSGHIVNVPMNQTAYNTSKAAVKHLAKSLSIEFIDYARVNSISPGYIDSGLNDKLPTEIRARWWSLVPMGREGMTKELVGAYLYFASDASTYTTGADLIIDGAFTVV</sequence>
<dbReference type="PROSITE" id="PS00061">
    <property type="entry name" value="ADH_SHORT"/>
    <property type="match status" value="1"/>
</dbReference>
<keyword evidence="5" id="KW-1185">Reference proteome</keyword>
<dbReference type="AlphaFoldDB" id="A0A1E4T700"/>
<dbReference type="PRINTS" id="PR00080">
    <property type="entry name" value="SDRFAMILY"/>
</dbReference>
<dbReference type="SUPFAM" id="SSF51735">
    <property type="entry name" value="NAD(P)-binding Rossmann-fold domains"/>
    <property type="match status" value="1"/>
</dbReference>
<evidence type="ECO:0008006" key="6">
    <source>
        <dbReference type="Google" id="ProtNLM"/>
    </source>
</evidence>
<dbReference type="Gene3D" id="3.40.50.720">
    <property type="entry name" value="NAD(P)-binding Rossmann-like Domain"/>
    <property type="match status" value="1"/>
</dbReference>
<keyword evidence="3" id="KW-0560">Oxidoreductase</keyword>
<proteinExistence type="inferred from homology"/>
<dbReference type="OrthoDB" id="1888931at2759"/>
<dbReference type="Pfam" id="PF13561">
    <property type="entry name" value="adh_short_C2"/>
    <property type="match status" value="1"/>
</dbReference>
<dbReference type="Proteomes" id="UP000094801">
    <property type="component" value="Unassembled WGS sequence"/>
</dbReference>
<dbReference type="PANTHER" id="PTHR43008">
    <property type="entry name" value="BENZIL REDUCTASE"/>
    <property type="match status" value="1"/>
</dbReference>
<evidence type="ECO:0000256" key="3">
    <source>
        <dbReference type="ARBA" id="ARBA00023002"/>
    </source>
</evidence>
<dbReference type="GO" id="GO:0050664">
    <property type="term" value="F:oxidoreductase activity, acting on NAD(P)H, oxygen as acceptor"/>
    <property type="evidence" value="ECO:0007669"/>
    <property type="project" value="TreeGrafter"/>
</dbReference>
<dbReference type="GO" id="GO:0050085">
    <property type="term" value="F:mannitol 2-dehydrogenase (NADP+) activity"/>
    <property type="evidence" value="ECO:0007669"/>
    <property type="project" value="UniProtKB-ARBA"/>
</dbReference>
<dbReference type="PRINTS" id="PR00081">
    <property type="entry name" value="GDHRDH"/>
</dbReference>
<evidence type="ECO:0000313" key="4">
    <source>
        <dbReference type="EMBL" id="ODV87515.1"/>
    </source>
</evidence>
<dbReference type="FunFam" id="3.40.50.720:FF:000090">
    <property type="entry name" value="NADP-dependent mannitol dehydrogenase"/>
    <property type="match status" value="1"/>
</dbReference>
<comment type="similarity">
    <text evidence="1">Belongs to the short-chain dehydrogenases/reductases (SDR) family.</text>
</comment>
<gene>
    <name evidence="4" type="ORF">CANARDRAFT_26913</name>
</gene>
<dbReference type="PANTHER" id="PTHR43008:SF13">
    <property type="entry name" value="L-XYLULOSE REDUCTASE-RELATED"/>
    <property type="match status" value="1"/>
</dbReference>
<evidence type="ECO:0000256" key="2">
    <source>
        <dbReference type="ARBA" id="ARBA00022857"/>
    </source>
</evidence>
<dbReference type="STRING" id="983967.A0A1E4T700"/>
<organism evidence="4 5">
    <name type="scientific">[Candida] arabinofermentans NRRL YB-2248</name>
    <dbReference type="NCBI Taxonomy" id="983967"/>
    <lineage>
        <taxon>Eukaryota</taxon>
        <taxon>Fungi</taxon>
        <taxon>Dikarya</taxon>
        <taxon>Ascomycota</taxon>
        <taxon>Saccharomycotina</taxon>
        <taxon>Pichiomycetes</taxon>
        <taxon>Pichiales</taxon>
        <taxon>Pichiaceae</taxon>
        <taxon>Ogataea</taxon>
        <taxon>Ogataea/Candida clade</taxon>
    </lineage>
</organism>
<protein>
    <recommendedName>
        <fullName evidence="6">Sorbose reductase SOU1</fullName>
    </recommendedName>
</protein>
<reference evidence="5" key="1">
    <citation type="submission" date="2016-04" db="EMBL/GenBank/DDBJ databases">
        <title>Comparative genomics of biotechnologically important yeasts.</title>
        <authorList>
            <consortium name="DOE Joint Genome Institute"/>
            <person name="Riley R."/>
            <person name="Haridas S."/>
            <person name="Wolfe K.H."/>
            <person name="Lopes M.R."/>
            <person name="Hittinger C.T."/>
            <person name="Goker M."/>
            <person name="Salamov A."/>
            <person name="Wisecaver J."/>
            <person name="Long T.M."/>
            <person name="Aerts A.L."/>
            <person name="Barry K."/>
            <person name="Choi C."/>
            <person name="Clum A."/>
            <person name="Coughlan A.Y."/>
            <person name="Deshpande S."/>
            <person name="Douglass A.P."/>
            <person name="Hanson S.J."/>
            <person name="Klenk H.-P."/>
            <person name="Labutti K."/>
            <person name="Lapidus A."/>
            <person name="Lindquist E."/>
            <person name="Lipzen A."/>
            <person name="Meier-Kolthoff J.P."/>
            <person name="Ohm R.A."/>
            <person name="Otillar R.P."/>
            <person name="Pangilinan J."/>
            <person name="Peng Y."/>
            <person name="Rokas A."/>
            <person name="Rosa C.A."/>
            <person name="Scheuner C."/>
            <person name="Sibirny A.A."/>
            <person name="Slot J.C."/>
            <person name="Stielow J.B."/>
            <person name="Sun H."/>
            <person name="Kurtzman C.P."/>
            <person name="Blackwell M."/>
            <person name="Grigoriev I.V."/>
            <person name="Jeffries T.W."/>
        </authorList>
    </citation>
    <scope>NUCLEOTIDE SEQUENCE [LARGE SCALE GENOMIC DNA]</scope>
    <source>
        <strain evidence="5">NRRL YB-2248</strain>
    </source>
</reference>
<name>A0A1E4T700_9ASCO</name>
<evidence type="ECO:0000313" key="5">
    <source>
        <dbReference type="Proteomes" id="UP000094801"/>
    </source>
</evidence>
<evidence type="ECO:0000256" key="1">
    <source>
        <dbReference type="ARBA" id="ARBA00006484"/>
    </source>
</evidence>
<keyword evidence="2" id="KW-0521">NADP</keyword>
<dbReference type="InterPro" id="IPR036291">
    <property type="entry name" value="NAD(P)-bd_dom_sf"/>
</dbReference>
<dbReference type="InterPro" id="IPR020904">
    <property type="entry name" value="Sc_DH/Rdtase_CS"/>
</dbReference>
<dbReference type="GO" id="GO:0044281">
    <property type="term" value="P:small molecule metabolic process"/>
    <property type="evidence" value="ECO:0007669"/>
    <property type="project" value="UniProtKB-ARBA"/>
</dbReference>